<dbReference type="GO" id="GO:0016705">
    <property type="term" value="F:oxidoreductase activity, acting on paired donors, with incorporation or reduction of molecular oxygen"/>
    <property type="evidence" value="ECO:0007669"/>
    <property type="project" value="InterPro"/>
</dbReference>
<feature type="region of interest" description="Disordered" evidence="10">
    <location>
        <begin position="276"/>
        <end position="310"/>
    </location>
</feature>
<dbReference type="PANTHER" id="PTHR24291:SF106">
    <property type="entry name" value="CYTOCHROME P450 4G1-RELATED"/>
    <property type="match status" value="1"/>
</dbReference>
<evidence type="ECO:0000256" key="11">
    <source>
        <dbReference type="SAM" id="Phobius"/>
    </source>
</evidence>
<organism evidence="12">
    <name type="scientific">Nilaparvata lugens</name>
    <name type="common">Brown planthopper</name>
    <dbReference type="NCBI Taxonomy" id="108931"/>
    <lineage>
        <taxon>Eukaryota</taxon>
        <taxon>Metazoa</taxon>
        <taxon>Ecdysozoa</taxon>
        <taxon>Arthropoda</taxon>
        <taxon>Hexapoda</taxon>
        <taxon>Insecta</taxon>
        <taxon>Pterygota</taxon>
        <taxon>Neoptera</taxon>
        <taxon>Paraneoptera</taxon>
        <taxon>Hemiptera</taxon>
        <taxon>Auchenorrhyncha</taxon>
        <taxon>Fulgoroidea</taxon>
        <taxon>Delphacidae</taxon>
        <taxon>Delphacinae</taxon>
        <taxon>Nilaparvata</taxon>
    </lineage>
</organism>
<dbReference type="InterPro" id="IPR050196">
    <property type="entry name" value="Cytochrome_P450_Monoox"/>
</dbReference>
<protein>
    <submittedName>
        <fullName evidence="12">Cytochrome P450 CYP4G76</fullName>
    </submittedName>
</protein>
<dbReference type="GO" id="GO:0004497">
    <property type="term" value="F:monooxygenase activity"/>
    <property type="evidence" value="ECO:0007669"/>
    <property type="project" value="UniProtKB-KW"/>
</dbReference>
<proteinExistence type="evidence at transcript level"/>
<comment type="cofactor">
    <cofactor evidence="1 8">
        <name>heme</name>
        <dbReference type="ChEBI" id="CHEBI:30413"/>
    </cofactor>
</comment>
<reference evidence="12" key="1">
    <citation type="submission" date="2014-07" db="EMBL/GenBank/DDBJ databases">
        <title>A systematic study of Ichneumonosoma Meijere, Pelmatops Enderlein, Pseudopelmatops Shiraki and Soita Walker (Diptera: Tephritidae).</title>
        <authorList>
            <person name="Chen X.-L."/>
            <person name="Norrbom A."/>
            <person name="Zhu C.-D."/>
        </authorList>
    </citation>
    <scope>NUCLEOTIDE SEQUENCE</scope>
</reference>
<dbReference type="GO" id="GO:0005506">
    <property type="term" value="F:iron ion binding"/>
    <property type="evidence" value="ECO:0007669"/>
    <property type="project" value="InterPro"/>
</dbReference>
<dbReference type="PROSITE" id="PS00086">
    <property type="entry name" value="CYTOCHROME_P450"/>
    <property type="match status" value="1"/>
</dbReference>
<sequence>MLTPAVKEVGSGYTATFLSLLFGVAVALVAYYRMSRRRLYQLAADIPGPTGYPLLGNALEFVGSPNDVFTRIVNKGDTYKNMLRMWIGPRLLVFIYKPDDVEVLLSSSQHINKGQDYDFFRPWLGNGLLISGGDTWRRHRKLIAPTFHLNILKSFIDLFNANSRMLVTRLKKESATRREFDVHDYMSECTVETLLETVMGLDKTTQNETSGYDYAMAVMKVCDILHLRHTKMWLRPDFIFNMTKHSKEQDLHLNTIHSLTTNVMNKKKENYFQSKNSINGSAQKEKTVVETNNAKNKTETKKKTDAKNGEESKFSYGQAAGLKDDLDVDDVDFVLGEKKRMAFLDLMIESSQDGNLITDKEIKEQVDTIMFEGHDTTAAATSFFMCLMGCRPDIQEKCLQEVDSLFGDSDRYITFEDTLELKYLERCIMETLRLFPPVPLISRQLEEEMRLSSCDVVIPKKTTVVVGTYRIHRREDIYPNPDHFDPDNFLPERSANRHYYSFIPFSAGPRSCVGRKYAMLKLKVILATVLRYYKVLPGLHYDKWKLQADIILKRTDGFMCRIESRRDYNAKK</sequence>
<keyword evidence="11" id="KW-0472">Membrane</keyword>
<evidence type="ECO:0000256" key="3">
    <source>
        <dbReference type="ARBA" id="ARBA00022617"/>
    </source>
</evidence>
<evidence type="ECO:0000313" key="12">
    <source>
        <dbReference type="EMBL" id="AIW80008.1"/>
    </source>
</evidence>
<feature type="transmembrane region" description="Helical" evidence="11">
    <location>
        <begin position="12"/>
        <end position="32"/>
    </location>
</feature>
<dbReference type="EMBL" id="KM217045">
    <property type="protein sequence ID" value="AIW80008.1"/>
    <property type="molecule type" value="mRNA"/>
</dbReference>
<dbReference type="SUPFAM" id="SSF48264">
    <property type="entry name" value="Cytochrome P450"/>
    <property type="match status" value="1"/>
</dbReference>
<dbReference type="Pfam" id="PF00067">
    <property type="entry name" value="p450"/>
    <property type="match status" value="1"/>
</dbReference>
<dbReference type="PRINTS" id="PR00385">
    <property type="entry name" value="P450"/>
</dbReference>
<feature type="binding site" description="axial binding residue" evidence="8">
    <location>
        <position position="512"/>
    </location>
    <ligand>
        <name>heme</name>
        <dbReference type="ChEBI" id="CHEBI:30413"/>
    </ligand>
    <ligandPart>
        <name>Fe</name>
        <dbReference type="ChEBI" id="CHEBI:18248"/>
    </ligandPart>
</feature>
<dbReference type="AlphaFoldDB" id="A0A0K0LBC6"/>
<accession>A0A0K0LBC6</accession>
<keyword evidence="3 8" id="KW-0349">Heme</keyword>
<dbReference type="InterPro" id="IPR036396">
    <property type="entry name" value="Cyt_P450_sf"/>
</dbReference>
<keyword evidence="4 8" id="KW-0479">Metal-binding</keyword>
<evidence type="ECO:0000256" key="4">
    <source>
        <dbReference type="ARBA" id="ARBA00022723"/>
    </source>
</evidence>
<evidence type="ECO:0000256" key="2">
    <source>
        <dbReference type="ARBA" id="ARBA00010617"/>
    </source>
</evidence>
<dbReference type="InterPro" id="IPR001128">
    <property type="entry name" value="Cyt_P450"/>
</dbReference>
<dbReference type="PRINTS" id="PR00463">
    <property type="entry name" value="EP450I"/>
</dbReference>
<comment type="similarity">
    <text evidence="2 9">Belongs to the cytochrome P450 family.</text>
</comment>
<keyword evidence="6 8" id="KW-0408">Iron</keyword>
<dbReference type="GO" id="GO:0020037">
    <property type="term" value="F:heme binding"/>
    <property type="evidence" value="ECO:0007669"/>
    <property type="project" value="InterPro"/>
</dbReference>
<evidence type="ECO:0000256" key="10">
    <source>
        <dbReference type="SAM" id="MobiDB-lite"/>
    </source>
</evidence>
<evidence type="ECO:0000256" key="1">
    <source>
        <dbReference type="ARBA" id="ARBA00001971"/>
    </source>
</evidence>
<dbReference type="InterPro" id="IPR002401">
    <property type="entry name" value="Cyt_P450_E_grp-I"/>
</dbReference>
<dbReference type="CDD" id="cd20628">
    <property type="entry name" value="CYP4"/>
    <property type="match status" value="1"/>
</dbReference>
<keyword evidence="11" id="KW-0812">Transmembrane</keyword>
<feature type="compositionally biased region" description="Basic and acidic residues" evidence="10">
    <location>
        <begin position="296"/>
        <end position="310"/>
    </location>
</feature>
<evidence type="ECO:0000256" key="9">
    <source>
        <dbReference type="RuleBase" id="RU000461"/>
    </source>
</evidence>
<evidence type="ECO:0000256" key="5">
    <source>
        <dbReference type="ARBA" id="ARBA00023002"/>
    </source>
</evidence>
<dbReference type="PANTHER" id="PTHR24291">
    <property type="entry name" value="CYTOCHROME P450 FAMILY 4"/>
    <property type="match status" value="1"/>
</dbReference>
<dbReference type="OrthoDB" id="1470350at2759"/>
<dbReference type="InterPro" id="IPR017972">
    <property type="entry name" value="Cyt_P450_CS"/>
</dbReference>
<name>A0A0K0LBC6_NILLU</name>
<evidence type="ECO:0000256" key="8">
    <source>
        <dbReference type="PIRSR" id="PIRSR602401-1"/>
    </source>
</evidence>
<keyword evidence="11" id="KW-1133">Transmembrane helix</keyword>
<keyword evidence="5 9" id="KW-0560">Oxidoreductase</keyword>
<dbReference type="Gene3D" id="1.10.630.10">
    <property type="entry name" value="Cytochrome P450"/>
    <property type="match status" value="1"/>
</dbReference>
<evidence type="ECO:0000256" key="6">
    <source>
        <dbReference type="ARBA" id="ARBA00023004"/>
    </source>
</evidence>
<evidence type="ECO:0000256" key="7">
    <source>
        <dbReference type="ARBA" id="ARBA00023033"/>
    </source>
</evidence>
<keyword evidence="7 9" id="KW-0503">Monooxygenase</keyword>